<proteinExistence type="predicted"/>
<organism evidence="1 2">
    <name type="scientific">Achromobacter phage Motura</name>
    <dbReference type="NCBI Taxonomy" id="2591403"/>
    <lineage>
        <taxon>Viruses</taxon>
        <taxon>Duplodnaviria</taxon>
        <taxon>Heunggongvirae</taxon>
        <taxon>Uroviricota</taxon>
        <taxon>Caudoviricetes</taxon>
        <taxon>Moturavirus</taxon>
        <taxon>Moturavirus motura</taxon>
    </lineage>
</organism>
<sequence length="90" mass="10611">MQITKVEFSVAAGKYDLDEKNYKYCDTFKSFDEAQEAAKTCAGYHFIEVEMYEYWEAGGAEYMRRTDMDNGEQRRFYKKGVIWIADGELE</sequence>
<reference evidence="1 2" key="1">
    <citation type="submission" date="2019-06" db="EMBL/GenBank/DDBJ databases">
        <authorList>
            <person name="Kincaid V.D."/>
            <person name="Fuller A."/>
            <person name="Hodges K."/>
            <person name="Bansal M."/>
            <person name="Essig J."/>
            <person name="Johnson A."/>
        </authorList>
    </citation>
    <scope>NUCLEOTIDE SEQUENCE [LARGE SCALE GENOMIC DNA]</scope>
</reference>
<dbReference type="GeneID" id="56135948"/>
<evidence type="ECO:0000313" key="1">
    <source>
        <dbReference type="EMBL" id="QDH83491.1"/>
    </source>
</evidence>
<dbReference type="KEGG" id="vg:56135948"/>
<protein>
    <submittedName>
        <fullName evidence="1">Uncharacterized protein</fullName>
    </submittedName>
</protein>
<dbReference type="EMBL" id="MN094788">
    <property type="protein sequence ID" value="QDH83491.1"/>
    <property type="molecule type" value="Genomic_DNA"/>
</dbReference>
<name>A0A514CSP0_9CAUD</name>
<dbReference type="Proteomes" id="UP000320799">
    <property type="component" value="Segment"/>
</dbReference>
<dbReference type="RefSeq" id="YP_009903672.1">
    <property type="nucleotide sequence ID" value="NC_049849.1"/>
</dbReference>
<accession>A0A514CSP0</accession>
<keyword evidence="2" id="KW-1185">Reference proteome</keyword>
<evidence type="ECO:0000313" key="2">
    <source>
        <dbReference type="Proteomes" id="UP000320799"/>
    </source>
</evidence>